<dbReference type="EMBL" id="CM035441">
    <property type="protein sequence ID" value="KAH7280508.1"/>
    <property type="molecule type" value="Genomic_DNA"/>
</dbReference>
<comment type="caution">
    <text evidence="1">The sequence shown here is derived from an EMBL/GenBank/DDBJ whole genome shotgun (WGS) entry which is preliminary data.</text>
</comment>
<sequence>MVAYQRSQLHQKDISCIKIVHDHIWSEGAPPPLESLPSRGTQTATDVSHTWHIICRVRATLPHASLQPSPLPLNYKVDHPLVVPTQFCVASTFFFSFLHTDYHSCIWFFLISQVWPLRNVNFSFSLSHTHMKS</sequence>
<reference evidence="1" key="1">
    <citation type="submission" date="2021-08" db="EMBL/GenBank/DDBJ databases">
        <title>WGS assembly of Ceratopteris richardii.</title>
        <authorList>
            <person name="Marchant D.B."/>
            <person name="Chen G."/>
            <person name="Jenkins J."/>
            <person name="Shu S."/>
            <person name="Leebens-Mack J."/>
            <person name="Grimwood J."/>
            <person name="Schmutz J."/>
            <person name="Soltis P."/>
            <person name="Soltis D."/>
            <person name="Chen Z.-H."/>
        </authorList>
    </citation>
    <scope>NUCLEOTIDE SEQUENCE</scope>
    <source>
        <strain evidence="1">Whitten #5841</strain>
        <tissue evidence="1">Leaf</tissue>
    </source>
</reference>
<name>A0A8T2QA72_CERRI</name>
<keyword evidence="2" id="KW-1185">Reference proteome</keyword>
<protein>
    <submittedName>
        <fullName evidence="1">Uncharacterized protein</fullName>
    </submittedName>
</protein>
<proteinExistence type="predicted"/>
<dbReference type="AlphaFoldDB" id="A0A8T2QA72"/>
<evidence type="ECO:0000313" key="1">
    <source>
        <dbReference type="EMBL" id="KAH7280508.1"/>
    </source>
</evidence>
<organism evidence="1 2">
    <name type="scientific">Ceratopteris richardii</name>
    <name type="common">Triangle waterfern</name>
    <dbReference type="NCBI Taxonomy" id="49495"/>
    <lineage>
        <taxon>Eukaryota</taxon>
        <taxon>Viridiplantae</taxon>
        <taxon>Streptophyta</taxon>
        <taxon>Embryophyta</taxon>
        <taxon>Tracheophyta</taxon>
        <taxon>Polypodiopsida</taxon>
        <taxon>Polypodiidae</taxon>
        <taxon>Polypodiales</taxon>
        <taxon>Pteridineae</taxon>
        <taxon>Pteridaceae</taxon>
        <taxon>Parkerioideae</taxon>
        <taxon>Ceratopteris</taxon>
    </lineage>
</organism>
<gene>
    <name evidence="1" type="ORF">KP509_36G000300</name>
</gene>
<evidence type="ECO:0000313" key="2">
    <source>
        <dbReference type="Proteomes" id="UP000825935"/>
    </source>
</evidence>
<accession>A0A8T2QA72</accession>
<dbReference type="Proteomes" id="UP000825935">
    <property type="component" value="Chromosome 36"/>
</dbReference>